<evidence type="ECO:0000256" key="4">
    <source>
        <dbReference type="ARBA" id="ARBA00023015"/>
    </source>
</evidence>
<keyword evidence="1 9" id="KW-0479">Metal-binding</keyword>
<reference evidence="11 12" key="1">
    <citation type="journal article" date="2020" name="BMC Genomics">
        <title>Intraspecific diversification of the crop wild relative Brassica cretica Lam. using demographic model selection.</title>
        <authorList>
            <person name="Kioukis A."/>
            <person name="Michalopoulou V.A."/>
            <person name="Briers L."/>
            <person name="Pirintsos S."/>
            <person name="Studholme D.J."/>
            <person name="Pavlidis P."/>
            <person name="Sarris P.F."/>
        </authorList>
    </citation>
    <scope>NUCLEOTIDE SEQUENCE [LARGE SCALE GENOMIC DNA]</scope>
    <source>
        <strain evidence="12">cv. PFS-1207/04</strain>
    </source>
</reference>
<keyword evidence="7 8" id="KW-0539">Nucleus</keyword>
<organism evidence="11 12">
    <name type="scientific">Brassica cretica</name>
    <name type="common">Mustard</name>
    <dbReference type="NCBI Taxonomy" id="69181"/>
    <lineage>
        <taxon>Eukaryota</taxon>
        <taxon>Viridiplantae</taxon>
        <taxon>Streptophyta</taxon>
        <taxon>Embryophyta</taxon>
        <taxon>Tracheophyta</taxon>
        <taxon>Spermatophyta</taxon>
        <taxon>Magnoliopsida</taxon>
        <taxon>eudicotyledons</taxon>
        <taxon>Gunneridae</taxon>
        <taxon>Pentapetalae</taxon>
        <taxon>rosids</taxon>
        <taxon>malvids</taxon>
        <taxon>Brassicales</taxon>
        <taxon>Brassicaceae</taxon>
        <taxon>Brassiceae</taxon>
        <taxon>Brassica</taxon>
    </lineage>
</organism>
<name>A0ABQ7BL01_BRACR</name>
<keyword evidence="4 9" id="KW-0805">Transcription regulation</keyword>
<sequence>MENLNVCVKRHTQLNEAKLPLRVCPRCNSKNTKFCYYNNYSVSQPRYKYSNCRRYWTDGRALRNIPIGGSGRKIKRNLFGLEPDPDWDITMTRLRTGSYDRLTFILRRLVFQVSVYLIWRERNERKHNTSYKSVDQLAKVIDKTVRNHITSLKYACNPRLRGLMIRWFEAHDTTT</sequence>
<dbReference type="Proteomes" id="UP000266723">
    <property type="component" value="Unassembled WGS sequence"/>
</dbReference>
<evidence type="ECO:0000313" key="12">
    <source>
        <dbReference type="Proteomes" id="UP000266723"/>
    </source>
</evidence>
<keyword evidence="12" id="KW-1185">Reference proteome</keyword>
<dbReference type="InterPro" id="IPR003851">
    <property type="entry name" value="Znf_Dof"/>
</dbReference>
<feature type="domain" description="Dof-type" evidence="10">
    <location>
        <begin position="22"/>
        <end position="76"/>
    </location>
</feature>
<evidence type="ECO:0000256" key="6">
    <source>
        <dbReference type="ARBA" id="ARBA00023163"/>
    </source>
</evidence>
<dbReference type="PANTHER" id="PTHR31992">
    <property type="entry name" value="DOF ZINC FINGER PROTEIN DOF1.4-RELATED"/>
    <property type="match status" value="1"/>
</dbReference>
<keyword evidence="3 9" id="KW-0862">Zinc</keyword>
<dbReference type="Pfam" id="PF02701">
    <property type="entry name" value="Zn_ribbon_Dof"/>
    <property type="match status" value="1"/>
</dbReference>
<keyword evidence="2 8" id="KW-0863">Zinc-finger</keyword>
<evidence type="ECO:0000256" key="9">
    <source>
        <dbReference type="RuleBase" id="RU369094"/>
    </source>
</evidence>
<evidence type="ECO:0000313" key="11">
    <source>
        <dbReference type="EMBL" id="KAF3532806.1"/>
    </source>
</evidence>
<protein>
    <recommendedName>
        <fullName evidence="9">Dof zinc finger protein</fullName>
    </recommendedName>
</protein>
<dbReference type="InterPro" id="IPR045174">
    <property type="entry name" value="Dof"/>
</dbReference>
<accession>A0ABQ7BL01</accession>
<comment type="subcellular location">
    <subcellularLocation>
        <location evidence="8 9">Nucleus</location>
    </subcellularLocation>
</comment>
<proteinExistence type="predicted"/>
<evidence type="ECO:0000256" key="1">
    <source>
        <dbReference type="ARBA" id="ARBA00022723"/>
    </source>
</evidence>
<comment type="caution">
    <text evidence="11">The sequence shown here is derived from an EMBL/GenBank/DDBJ whole genome shotgun (WGS) entry which is preliminary data.</text>
</comment>
<dbReference type="EMBL" id="QGKV02001507">
    <property type="protein sequence ID" value="KAF3532806.1"/>
    <property type="molecule type" value="Genomic_DNA"/>
</dbReference>
<comment type="function">
    <text evidence="9">Transcription factor that binds specifically to a 5'-AA[AG]G-3' consensus core sequence.</text>
</comment>
<dbReference type="PROSITE" id="PS50884">
    <property type="entry name" value="ZF_DOF_2"/>
    <property type="match status" value="1"/>
</dbReference>
<keyword evidence="5 8" id="KW-0238">DNA-binding</keyword>
<gene>
    <name evidence="11" type="ORF">DY000_02039425</name>
</gene>
<evidence type="ECO:0000259" key="10">
    <source>
        <dbReference type="PROSITE" id="PS50884"/>
    </source>
</evidence>
<evidence type="ECO:0000256" key="3">
    <source>
        <dbReference type="ARBA" id="ARBA00022833"/>
    </source>
</evidence>
<evidence type="ECO:0000256" key="7">
    <source>
        <dbReference type="ARBA" id="ARBA00023242"/>
    </source>
</evidence>
<evidence type="ECO:0000256" key="5">
    <source>
        <dbReference type="ARBA" id="ARBA00023125"/>
    </source>
</evidence>
<evidence type="ECO:0000256" key="8">
    <source>
        <dbReference type="PROSITE-ProRule" id="PRU00071"/>
    </source>
</evidence>
<evidence type="ECO:0000256" key="2">
    <source>
        <dbReference type="ARBA" id="ARBA00022771"/>
    </source>
</evidence>
<keyword evidence="6 9" id="KW-0804">Transcription</keyword>
<dbReference type="PANTHER" id="PTHR31992:SF126">
    <property type="entry name" value="DOF ZINC FINGER PROTEIN DOF4.2-RELATED"/>
    <property type="match status" value="1"/>
</dbReference>